<keyword evidence="3" id="KW-1185">Reference proteome</keyword>
<dbReference type="EMBL" id="CADCXU010018159">
    <property type="protein sequence ID" value="CAB0006666.1"/>
    <property type="molecule type" value="Genomic_DNA"/>
</dbReference>
<keyword evidence="1" id="KW-0812">Transmembrane</keyword>
<dbReference type="Proteomes" id="UP000479000">
    <property type="component" value="Unassembled WGS sequence"/>
</dbReference>
<gene>
    <name evidence="2" type="ORF">NTEN_LOCUS12143</name>
</gene>
<name>A0A6H5GS63_9HEMI</name>
<evidence type="ECO:0000313" key="2">
    <source>
        <dbReference type="EMBL" id="CAB0006666.1"/>
    </source>
</evidence>
<accession>A0A6H5GS63</accession>
<keyword evidence="1" id="KW-1133">Transmembrane helix</keyword>
<feature type="transmembrane region" description="Helical" evidence="1">
    <location>
        <begin position="26"/>
        <end position="46"/>
    </location>
</feature>
<keyword evidence="1" id="KW-0472">Membrane</keyword>
<sequence>MKDREVQQDESQPPRNFADRLHQFDVAVSIVLPIFRTNIFVFFQFFGRATRLGQFHLCSVEIRNQLFYWPVQTVCGSPGAGRADGHTENVSYTFSTMIFFRFSIFSPIFTNDDDPSCGDENRVRFYNIAVRLADQIAELLHVHISRAVTDAGNDNTG</sequence>
<evidence type="ECO:0000313" key="3">
    <source>
        <dbReference type="Proteomes" id="UP000479000"/>
    </source>
</evidence>
<dbReference type="AlphaFoldDB" id="A0A6H5GS63"/>
<reference evidence="2 3" key="1">
    <citation type="submission" date="2020-02" db="EMBL/GenBank/DDBJ databases">
        <authorList>
            <person name="Ferguson B K."/>
        </authorList>
    </citation>
    <scope>NUCLEOTIDE SEQUENCE [LARGE SCALE GENOMIC DNA]</scope>
</reference>
<proteinExistence type="predicted"/>
<evidence type="ECO:0000256" key="1">
    <source>
        <dbReference type="SAM" id="Phobius"/>
    </source>
</evidence>
<protein>
    <submittedName>
        <fullName evidence="2">Uncharacterized protein</fullName>
    </submittedName>
</protein>
<organism evidence="2 3">
    <name type="scientific">Nesidiocoris tenuis</name>
    <dbReference type="NCBI Taxonomy" id="355587"/>
    <lineage>
        <taxon>Eukaryota</taxon>
        <taxon>Metazoa</taxon>
        <taxon>Ecdysozoa</taxon>
        <taxon>Arthropoda</taxon>
        <taxon>Hexapoda</taxon>
        <taxon>Insecta</taxon>
        <taxon>Pterygota</taxon>
        <taxon>Neoptera</taxon>
        <taxon>Paraneoptera</taxon>
        <taxon>Hemiptera</taxon>
        <taxon>Heteroptera</taxon>
        <taxon>Panheteroptera</taxon>
        <taxon>Cimicomorpha</taxon>
        <taxon>Miridae</taxon>
        <taxon>Dicyphina</taxon>
        <taxon>Nesidiocoris</taxon>
    </lineage>
</organism>